<reference evidence="2 3" key="1">
    <citation type="submission" date="2020-08" db="EMBL/GenBank/DDBJ databases">
        <title>Sequencing the genomes of 1000 actinobacteria strains.</title>
        <authorList>
            <person name="Klenk H.-P."/>
        </authorList>
    </citation>
    <scope>NUCLEOTIDE SEQUENCE [LARGE SCALE GENOMIC DNA]</scope>
    <source>
        <strain evidence="2 3">DSM 45790</strain>
    </source>
</reference>
<dbReference type="AlphaFoldDB" id="A0A7W8ZCG7"/>
<gene>
    <name evidence="2" type="ORF">BJ981_007285</name>
</gene>
<proteinExistence type="predicted"/>
<feature type="region of interest" description="Disordered" evidence="1">
    <location>
        <begin position="1"/>
        <end position="26"/>
    </location>
</feature>
<organism evidence="2 3">
    <name type="scientific">Sphaerisporangium krabiense</name>
    <dbReference type="NCBI Taxonomy" id="763782"/>
    <lineage>
        <taxon>Bacteria</taxon>
        <taxon>Bacillati</taxon>
        <taxon>Actinomycetota</taxon>
        <taxon>Actinomycetes</taxon>
        <taxon>Streptosporangiales</taxon>
        <taxon>Streptosporangiaceae</taxon>
        <taxon>Sphaerisporangium</taxon>
    </lineage>
</organism>
<evidence type="ECO:0000313" key="2">
    <source>
        <dbReference type="EMBL" id="MBB5631499.1"/>
    </source>
</evidence>
<sequence length="43" mass="4432">MAGAPGTANPYRPACLTPPVGRATGRTALGKRRGDALPAEIWI</sequence>
<comment type="caution">
    <text evidence="2">The sequence shown here is derived from an EMBL/GenBank/DDBJ whole genome shotgun (WGS) entry which is preliminary data.</text>
</comment>
<dbReference type="Proteomes" id="UP000588112">
    <property type="component" value="Unassembled WGS sequence"/>
</dbReference>
<name>A0A7W8ZCG7_9ACTN</name>
<accession>A0A7W8ZCG7</accession>
<dbReference type="EMBL" id="JACHBR010000003">
    <property type="protein sequence ID" value="MBB5631499.1"/>
    <property type="molecule type" value="Genomic_DNA"/>
</dbReference>
<evidence type="ECO:0000256" key="1">
    <source>
        <dbReference type="SAM" id="MobiDB-lite"/>
    </source>
</evidence>
<evidence type="ECO:0000313" key="3">
    <source>
        <dbReference type="Proteomes" id="UP000588112"/>
    </source>
</evidence>
<protein>
    <submittedName>
        <fullName evidence="2">Uncharacterized protein</fullName>
    </submittedName>
</protein>
<keyword evidence="3" id="KW-1185">Reference proteome</keyword>